<dbReference type="Proteomes" id="UP000245466">
    <property type="component" value="Unassembled WGS sequence"/>
</dbReference>
<reference evidence="2 3" key="1">
    <citation type="submission" date="2018-04" db="EMBL/GenBank/DDBJ databases">
        <title>Genomic Encyclopedia of Type Strains, Phase IV (KMG-IV): sequencing the most valuable type-strain genomes for metagenomic binning, comparative biology and taxonomic classification.</title>
        <authorList>
            <person name="Goeker M."/>
        </authorList>
    </citation>
    <scope>NUCLEOTIDE SEQUENCE [LARGE SCALE GENOMIC DNA]</scope>
    <source>
        <strain evidence="2 3">DSM 100231</strain>
    </source>
</reference>
<dbReference type="Gene3D" id="3.40.50.12780">
    <property type="entry name" value="N-terminal domain of ligase-like"/>
    <property type="match status" value="1"/>
</dbReference>
<dbReference type="OrthoDB" id="182577at2"/>
<gene>
    <name evidence="2" type="ORF">C8E01_10856</name>
</gene>
<dbReference type="GO" id="GO:0047474">
    <property type="term" value="F:long-chain fatty acid--protein ligase activity"/>
    <property type="evidence" value="ECO:0007669"/>
    <property type="project" value="InterPro"/>
</dbReference>
<dbReference type="Pfam" id="PF04443">
    <property type="entry name" value="LuxE"/>
    <property type="match status" value="1"/>
</dbReference>
<accession>A0A2U1AUT4</accession>
<comment type="caution">
    <text evidence="2">The sequence shown here is derived from an EMBL/GenBank/DDBJ whole genome shotgun (WGS) entry which is preliminary data.</text>
</comment>
<dbReference type="SUPFAM" id="SSF56801">
    <property type="entry name" value="Acetyl-CoA synthetase-like"/>
    <property type="match status" value="1"/>
</dbReference>
<dbReference type="InterPro" id="IPR042099">
    <property type="entry name" value="ANL_N_sf"/>
</dbReference>
<proteinExistence type="predicted"/>
<dbReference type="AlphaFoldDB" id="A0A2U1AUT4"/>
<organism evidence="2 3">
    <name type="scientific">Pontibacter virosus</name>
    <dbReference type="NCBI Taxonomy" id="1765052"/>
    <lineage>
        <taxon>Bacteria</taxon>
        <taxon>Pseudomonadati</taxon>
        <taxon>Bacteroidota</taxon>
        <taxon>Cytophagia</taxon>
        <taxon>Cytophagales</taxon>
        <taxon>Hymenobacteraceae</taxon>
        <taxon>Pontibacter</taxon>
    </lineage>
</organism>
<name>A0A2U1AUT4_9BACT</name>
<feature type="domain" description="Acyl-protein synthetase LuxE" evidence="1">
    <location>
        <begin position="13"/>
        <end position="329"/>
    </location>
</feature>
<dbReference type="RefSeq" id="WP_116543900.1">
    <property type="nucleotide sequence ID" value="NZ_QEKI01000008.1"/>
</dbReference>
<protein>
    <submittedName>
        <fullName evidence="2">Acyl-protein synthetase LuxE</fullName>
    </submittedName>
</protein>
<evidence type="ECO:0000313" key="3">
    <source>
        <dbReference type="Proteomes" id="UP000245466"/>
    </source>
</evidence>
<sequence>MDFKARHLQLLLADQPFDFTETALALFRYQAEHNSVYRDYLQHLSRDPKQLSRLEDIPFLPIEFFKTHEVKTGSFEPEVTFYSSGTTQMSRSRHQVASLDWYLRTTQRIFESFYGPITDYVVLALLPSYLEQGGSSLVAMVDYFVKQSGQQEEGFYLRNHDQLLQTVKGARQKGKKVLLIGVSYALLDWADELKGQEDFSGVMIMETGGMKGRRREMIREELHAYLKQGFGVEAIHSEYGMTELLSQAYSLGDGFFHPGYTLRVLLRDLNDPFDIRPDIRSGGINVIDLANVDSCAFIETKDIGRLKLDGTFEVLGRFDNSDIRGCNLLIA</sequence>
<keyword evidence="3" id="KW-1185">Reference proteome</keyword>
<dbReference type="GO" id="GO:0008218">
    <property type="term" value="P:bioluminescence"/>
    <property type="evidence" value="ECO:0007669"/>
    <property type="project" value="InterPro"/>
</dbReference>
<dbReference type="InterPro" id="IPR007534">
    <property type="entry name" value="LuxE"/>
</dbReference>
<evidence type="ECO:0000259" key="1">
    <source>
        <dbReference type="Pfam" id="PF04443"/>
    </source>
</evidence>
<dbReference type="EMBL" id="QEKI01000008">
    <property type="protein sequence ID" value="PVY40162.1"/>
    <property type="molecule type" value="Genomic_DNA"/>
</dbReference>
<evidence type="ECO:0000313" key="2">
    <source>
        <dbReference type="EMBL" id="PVY40162.1"/>
    </source>
</evidence>